<dbReference type="Proteomes" id="UP000248330">
    <property type="component" value="Unassembled WGS sequence"/>
</dbReference>
<gene>
    <name evidence="1" type="ORF">C8D93_10334</name>
</gene>
<dbReference type="Pfam" id="PF03500">
    <property type="entry name" value="Cellsynth_D"/>
    <property type="match status" value="1"/>
</dbReference>
<dbReference type="EMBL" id="QICN01000003">
    <property type="protein sequence ID" value="PXV69461.1"/>
    <property type="molecule type" value="Genomic_DNA"/>
</dbReference>
<reference evidence="1 2" key="1">
    <citation type="submission" date="2018-04" db="EMBL/GenBank/DDBJ databases">
        <title>Genomic Encyclopedia of Type Strains, Phase IV (KMG-IV): sequencing the most valuable type-strain genomes for metagenomic binning, comparative biology and taxonomic classification.</title>
        <authorList>
            <person name="Goeker M."/>
        </authorList>
    </citation>
    <scope>NUCLEOTIDE SEQUENCE [LARGE SCALE GENOMIC DNA]</scope>
    <source>
        <strain evidence="1 2">DSM 104150</strain>
    </source>
</reference>
<dbReference type="RefSeq" id="WP_110264405.1">
    <property type="nucleotide sequence ID" value="NZ_JBHSCS010000015.1"/>
</dbReference>
<keyword evidence="2" id="KW-1185">Reference proteome</keyword>
<evidence type="ECO:0000313" key="1">
    <source>
        <dbReference type="EMBL" id="PXV69461.1"/>
    </source>
</evidence>
<protein>
    <recommendedName>
        <fullName evidence="3">Cellulose synthase subunit D</fullName>
    </recommendedName>
</protein>
<dbReference type="InterPro" id="IPR022798">
    <property type="entry name" value="BcsD_bac"/>
</dbReference>
<evidence type="ECO:0008006" key="3">
    <source>
        <dbReference type="Google" id="ProtNLM"/>
    </source>
</evidence>
<dbReference type="GO" id="GO:0030244">
    <property type="term" value="P:cellulose biosynthetic process"/>
    <property type="evidence" value="ECO:0007669"/>
    <property type="project" value="InterPro"/>
</dbReference>
<comment type="caution">
    <text evidence="1">The sequence shown here is derived from an EMBL/GenBank/DDBJ whole genome shotgun (WGS) entry which is preliminary data.</text>
</comment>
<evidence type="ECO:0000313" key="2">
    <source>
        <dbReference type="Proteomes" id="UP000248330"/>
    </source>
</evidence>
<sequence>MPEEARSQMDPRSLDYLKQRRPSETVEPLLRALSAELATQVPEGQLRALAYLAGRRFGTQQSIGEIRTLVEFEAFANDVLGRLDWGWMSIEEGTGAVDILHGCAPLQRWFGDGGVPWAPGFFEGMYAEWMRQLGAGERLDVRQILGGTGSAEVMRFRLAHESSFGQ</sequence>
<accession>A0A318EAG5</accession>
<organism evidence="1 2">
    <name type="scientific">Sinimarinibacterium flocculans</name>
    <dbReference type="NCBI Taxonomy" id="985250"/>
    <lineage>
        <taxon>Bacteria</taxon>
        <taxon>Pseudomonadati</taxon>
        <taxon>Pseudomonadota</taxon>
        <taxon>Gammaproteobacteria</taxon>
        <taxon>Nevskiales</taxon>
        <taxon>Nevskiaceae</taxon>
        <taxon>Sinimarinibacterium</taxon>
    </lineage>
</organism>
<dbReference type="AlphaFoldDB" id="A0A318EAG5"/>
<dbReference type="Gene3D" id="3.30.70.2590">
    <property type="match status" value="1"/>
</dbReference>
<proteinExistence type="predicted"/>
<dbReference type="InterPro" id="IPR038470">
    <property type="entry name" value="Cellsynth_D_sf"/>
</dbReference>
<name>A0A318EAG5_9GAMM</name>